<proteinExistence type="predicted"/>
<dbReference type="PANTHER" id="PTHR43606:SF2">
    <property type="entry name" value="ALKALINE PHOSPHATASE FAMILY PROTEIN (AFU_ORTHOLOGUE AFUA_5G03860)"/>
    <property type="match status" value="1"/>
</dbReference>
<accession>A0A7W3PAP0</accession>
<dbReference type="InterPro" id="IPR038607">
    <property type="entry name" value="PhoD-like_sf"/>
</dbReference>
<dbReference type="InterPro" id="IPR029052">
    <property type="entry name" value="Metallo-depent_PP-like"/>
</dbReference>
<dbReference type="PROSITE" id="PS51318">
    <property type="entry name" value="TAT"/>
    <property type="match status" value="1"/>
</dbReference>
<dbReference type="Pfam" id="PF09423">
    <property type="entry name" value="PhoD"/>
    <property type="match status" value="1"/>
</dbReference>
<protein>
    <submittedName>
        <fullName evidence="3">Alkaline phosphatase D</fullName>
        <ecNumber evidence="3">3.1.3.1</ecNumber>
    </submittedName>
</protein>
<name>A0A7W3PAP0_9ACTN</name>
<sequence>MSSPRDIPPAQPLTSRPVGRRTVLATGTVGAVGVAAVSSPLATAAPAVAASGAAGDGAVFAHGVASGDPLPEGVVLWTRVTPTAASTPGSGAGPKVTVRWEVARDAGFRDVVRRGRFETGPSRDHTVKVDVRGLRPATAYHYRFHLGDATSRVGRTRTAPAHDATPDHLRFGVVSCANLQAGWFSAYRGLAARDDLDAVVHLGDYLYEYGPGEYGYGQSDEDIRKHEPAHEMLSLADYRQRHAQYKRDRDLQDAHAKFAWIVTWDDHEVADNQWKNGAVNHDAGEGDYKARRARAHRAYDEWMPARLDGTAALRDGDRLYRRLRFGTLAELSLLDLRTHRDQQVETTPTPVPNPDPAVNDPDRTITGNRQMQWLKDSLAGDRPQWKIIGNPVMIAPVNFGALPDPMVDAVHQVTGEPAASDGAPYNTDQWDGYTTDRREVFDHIRTHQVKDALFITGDIHSGWAAELPYDASTYPVGDSAGVEFVCTSVTANNLKDITGTPAHTTSDGVAETIKANNRHVKYLNWDDHGFSVLDVTAQRAQMDWYVIGDRKDRNAPITWSVSWKTNTGTGRVSEVSKPVS</sequence>
<dbReference type="Pfam" id="PF16655">
    <property type="entry name" value="PhoD_N"/>
    <property type="match status" value="1"/>
</dbReference>
<dbReference type="PANTHER" id="PTHR43606">
    <property type="entry name" value="PHOSPHATASE, PUTATIVE (AFU_ORTHOLOGUE AFUA_6G08710)-RELATED"/>
    <property type="match status" value="1"/>
</dbReference>
<evidence type="ECO:0000313" key="4">
    <source>
        <dbReference type="Proteomes" id="UP000580910"/>
    </source>
</evidence>
<dbReference type="InterPro" id="IPR032093">
    <property type="entry name" value="PhoD_N"/>
</dbReference>
<dbReference type="EC" id="3.1.3.1" evidence="3"/>
<evidence type="ECO:0000259" key="2">
    <source>
        <dbReference type="Pfam" id="PF16655"/>
    </source>
</evidence>
<feature type="domain" description="Phospholipase D N-terminal" evidence="2">
    <location>
        <begin position="62"/>
        <end position="158"/>
    </location>
</feature>
<dbReference type="GO" id="GO:0004035">
    <property type="term" value="F:alkaline phosphatase activity"/>
    <property type="evidence" value="ECO:0007669"/>
    <property type="project" value="UniProtKB-EC"/>
</dbReference>
<organism evidence="3 4">
    <name type="scientific">Nocardioides ginsengisegetis</name>
    <dbReference type="NCBI Taxonomy" id="661491"/>
    <lineage>
        <taxon>Bacteria</taxon>
        <taxon>Bacillati</taxon>
        <taxon>Actinomycetota</taxon>
        <taxon>Actinomycetes</taxon>
        <taxon>Propionibacteriales</taxon>
        <taxon>Nocardioidaceae</taxon>
        <taxon>Nocardioides</taxon>
    </lineage>
</organism>
<dbReference type="EMBL" id="JACGXA010000001">
    <property type="protein sequence ID" value="MBA8804793.1"/>
    <property type="molecule type" value="Genomic_DNA"/>
</dbReference>
<dbReference type="InterPro" id="IPR006311">
    <property type="entry name" value="TAT_signal"/>
</dbReference>
<keyword evidence="3" id="KW-0378">Hydrolase</keyword>
<dbReference type="SUPFAM" id="SSF56300">
    <property type="entry name" value="Metallo-dependent phosphatases"/>
    <property type="match status" value="1"/>
</dbReference>
<dbReference type="AlphaFoldDB" id="A0A7W3PAP0"/>
<feature type="domain" description="PhoD-like phosphatase metallophosphatase" evidence="1">
    <location>
        <begin position="171"/>
        <end position="544"/>
    </location>
</feature>
<reference evidence="3 4" key="1">
    <citation type="submission" date="2020-07" db="EMBL/GenBank/DDBJ databases">
        <title>Sequencing the genomes of 1000 actinobacteria strains.</title>
        <authorList>
            <person name="Klenk H.-P."/>
        </authorList>
    </citation>
    <scope>NUCLEOTIDE SEQUENCE [LARGE SCALE GENOMIC DNA]</scope>
    <source>
        <strain evidence="3 4">DSM 21349</strain>
    </source>
</reference>
<keyword evidence="4" id="KW-1185">Reference proteome</keyword>
<evidence type="ECO:0000259" key="1">
    <source>
        <dbReference type="Pfam" id="PF09423"/>
    </source>
</evidence>
<dbReference type="InterPro" id="IPR052900">
    <property type="entry name" value="Phospholipid_Metab_Enz"/>
</dbReference>
<evidence type="ECO:0000313" key="3">
    <source>
        <dbReference type="EMBL" id="MBA8804793.1"/>
    </source>
</evidence>
<dbReference type="InterPro" id="IPR018946">
    <property type="entry name" value="PhoD-like_MPP"/>
</dbReference>
<dbReference type="RefSeq" id="WP_343055626.1">
    <property type="nucleotide sequence ID" value="NZ_JACGXA010000001.1"/>
</dbReference>
<gene>
    <name evidence="3" type="ORF">FB382_003084</name>
</gene>
<dbReference type="Gene3D" id="2.60.40.380">
    <property type="entry name" value="Purple acid phosphatase-like, N-terminal"/>
    <property type="match status" value="1"/>
</dbReference>
<dbReference type="Proteomes" id="UP000580910">
    <property type="component" value="Unassembled WGS sequence"/>
</dbReference>
<dbReference type="Gene3D" id="3.60.21.70">
    <property type="entry name" value="PhoD-like phosphatase"/>
    <property type="match status" value="1"/>
</dbReference>
<comment type="caution">
    <text evidence="3">The sequence shown here is derived from an EMBL/GenBank/DDBJ whole genome shotgun (WGS) entry which is preliminary data.</text>
</comment>
<dbReference type="CDD" id="cd07389">
    <property type="entry name" value="MPP_PhoD"/>
    <property type="match status" value="1"/>
</dbReference>